<comment type="caution">
    <text evidence="5">The sequence shown here is derived from an EMBL/GenBank/DDBJ whole genome shotgun (WGS) entry which is preliminary data.</text>
</comment>
<gene>
    <name evidence="5" type="ORF">HKD39_08745</name>
</gene>
<dbReference type="Pfam" id="PF13561">
    <property type="entry name" value="adh_short_C2"/>
    <property type="match status" value="1"/>
</dbReference>
<comment type="similarity">
    <text evidence="1">Belongs to the short-chain dehydrogenases/reductases (SDR) family.</text>
</comment>
<dbReference type="Proteomes" id="UP000562984">
    <property type="component" value="Unassembled WGS sequence"/>
</dbReference>
<dbReference type="InterPro" id="IPR002347">
    <property type="entry name" value="SDR_fam"/>
</dbReference>
<dbReference type="SMART" id="SM00822">
    <property type="entry name" value="PKS_KR"/>
    <property type="match status" value="1"/>
</dbReference>
<keyword evidence="3" id="KW-0520">NAD</keyword>
<dbReference type="PANTHER" id="PTHR24321">
    <property type="entry name" value="DEHYDROGENASES, SHORT CHAIN"/>
    <property type="match status" value="1"/>
</dbReference>
<dbReference type="Gene3D" id="3.40.50.720">
    <property type="entry name" value="NAD(P)-binding Rossmann-like Domain"/>
    <property type="match status" value="1"/>
</dbReference>
<evidence type="ECO:0000313" key="6">
    <source>
        <dbReference type="Proteomes" id="UP000562984"/>
    </source>
</evidence>
<sequence>MTAAEQPGRPVLITGGAGGIGSVTAARFAAAGDRVVVADRDGDAARRVAAGMDGAIWVELDVTDEASIAAALQQVRGELGAVRVLVNNAAVATDTPFEQLSRAAWQADIEVSLTGAFLMCRAVLGDLGDGGAIVNVASVNGVGYYGNEAYSAAKAGLISLTKSLAVRYGADGIRCNAVLPGTIRTPIWDRRLAADPQVMDNLTRWYPLGRVGTPDDVAAAVAFLASPDAGWITGAALPVDGGLLAGNGPMTDDIVGARE</sequence>
<dbReference type="FunFam" id="3.40.50.720:FF:000084">
    <property type="entry name" value="Short-chain dehydrogenase reductase"/>
    <property type="match status" value="1"/>
</dbReference>
<dbReference type="RefSeq" id="WP_171199494.1">
    <property type="nucleotide sequence ID" value="NZ_JABEND010000004.1"/>
</dbReference>
<dbReference type="InterPro" id="IPR036291">
    <property type="entry name" value="NAD(P)-bd_dom_sf"/>
</dbReference>
<protein>
    <submittedName>
        <fullName evidence="5">SDR family oxidoreductase</fullName>
    </submittedName>
</protein>
<dbReference type="GO" id="GO:0016491">
    <property type="term" value="F:oxidoreductase activity"/>
    <property type="evidence" value="ECO:0007669"/>
    <property type="project" value="UniProtKB-KW"/>
</dbReference>
<name>A0A849A5J5_9ACTN</name>
<evidence type="ECO:0000256" key="2">
    <source>
        <dbReference type="ARBA" id="ARBA00023002"/>
    </source>
</evidence>
<dbReference type="AlphaFoldDB" id="A0A849A5J5"/>
<dbReference type="PRINTS" id="PR00081">
    <property type="entry name" value="GDHRDH"/>
</dbReference>
<proteinExistence type="inferred from homology"/>
<accession>A0A849A5J5</accession>
<reference evidence="5 6" key="1">
    <citation type="submission" date="2020-05" db="EMBL/GenBank/DDBJ databases">
        <title>Nakamurella sp. DB0629 isolated from air conditioner.</title>
        <authorList>
            <person name="Kim D.H."/>
            <person name="Kim D.-U."/>
        </authorList>
    </citation>
    <scope>NUCLEOTIDE SEQUENCE [LARGE SCALE GENOMIC DNA]</scope>
    <source>
        <strain evidence="5 6">DB0629</strain>
    </source>
</reference>
<feature type="domain" description="Ketoreductase" evidence="4">
    <location>
        <begin position="9"/>
        <end position="175"/>
    </location>
</feature>
<dbReference type="InterPro" id="IPR057326">
    <property type="entry name" value="KR_dom"/>
</dbReference>
<evidence type="ECO:0000256" key="1">
    <source>
        <dbReference type="ARBA" id="ARBA00006484"/>
    </source>
</evidence>
<evidence type="ECO:0000313" key="5">
    <source>
        <dbReference type="EMBL" id="NNG35795.1"/>
    </source>
</evidence>
<evidence type="ECO:0000256" key="3">
    <source>
        <dbReference type="ARBA" id="ARBA00023027"/>
    </source>
</evidence>
<organism evidence="5 6">
    <name type="scientific">Nakamurella aerolata</name>
    <dbReference type="NCBI Taxonomy" id="1656892"/>
    <lineage>
        <taxon>Bacteria</taxon>
        <taxon>Bacillati</taxon>
        <taxon>Actinomycetota</taxon>
        <taxon>Actinomycetes</taxon>
        <taxon>Nakamurellales</taxon>
        <taxon>Nakamurellaceae</taxon>
        <taxon>Nakamurella</taxon>
    </lineage>
</organism>
<keyword evidence="6" id="KW-1185">Reference proteome</keyword>
<dbReference type="PRINTS" id="PR00080">
    <property type="entry name" value="SDRFAMILY"/>
</dbReference>
<dbReference type="InterPro" id="IPR020904">
    <property type="entry name" value="Sc_DH/Rdtase_CS"/>
</dbReference>
<evidence type="ECO:0000259" key="4">
    <source>
        <dbReference type="SMART" id="SM00822"/>
    </source>
</evidence>
<keyword evidence="2" id="KW-0560">Oxidoreductase</keyword>
<dbReference type="SUPFAM" id="SSF51735">
    <property type="entry name" value="NAD(P)-binding Rossmann-fold domains"/>
    <property type="match status" value="1"/>
</dbReference>
<dbReference type="PROSITE" id="PS00061">
    <property type="entry name" value="ADH_SHORT"/>
    <property type="match status" value="1"/>
</dbReference>
<dbReference type="PANTHER" id="PTHR24321:SF8">
    <property type="entry name" value="ESTRADIOL 17-BETA-DEHYDROGENASE 8-RELATED"/>
    <property type="match status" value="1"/>
</dbReference>
<dbReference type="EMBL" id="JABEND010000004">
    <property type="protein sequence ID" value="NNG35795.1"/>
    <property type="molecule type" value="Genomic_DNA"/>
</dbReference>